<keyword evidence="1" id="KW-1133">Transmembrane helix</keyword>
<evidence type="ECO:0000256" key="1">
    <source>
        <dbReference type="SAM" id="Phobius"/>
    </source>
</evidence>
<feature type="transmembrane region" description="Helical" evidence="1">
    <location>
        <begin position="29"/>
        <end position="46"/>
    </location>
</feature>
<feature type="transmembrane region" description="Helical" evidence="1">
    <location>
        <begin position="436"/>
        <end position="458"/>
    </location>
</feature>
<dbReference type="KEGG" id="gau:GAU_3666"/>
<keyword evidence="3" id="KW-1185">Reference proteome</keyword>
<feature type="transmembrane region" description="Helical" evidence="1">
    <location>
        <begin position="66"/>
        <end position="86"/>
    </location>
</feature>
<feature type="transmembrane region" description="Helical" evidence="1">
    <location>
        <begin position="551"/>
        <end position="572"/>
    </location>
</feature>
<dbReference type="eggNOG" id="COG1277">
    <property type="taxonomic scope" value="Bacteria"/>
</dbReference>
<keyword evidence="1" id="KW-0812">Transmembrane</keyword>
<feature type="transmembrane region" description="Helical" evidence="1">
    <location>
        <begin position="593"/>
        <end position="615"/>
    </location>
</feature>
<feature type="transmembrane region" description="Helical" evidence="1">
    <location>
        <begin position="161"/>
        <end position="181"/>
    </location>
</feature>
<dbReference type="Proteomes" id="UP000002209">
    <property type="component" value="Chromosome"/>
</dbReference>
<dbReference type="eggNOG" id="COG0308">
    <property type="taxonomic scope" value="Bacteria"/>
</dbReference>
<feature type="transmembrane region" description="Helical" evidence="1">
    <location>
        <begin position="254"/>
        <end position="274"/>
    </location>
</feature>
<protein>
    <submittedName>
        <fullName evidence="2">Hypothetical membrane protein</fullName>
    </submittedName>
</protein>
<feature type="transmembrane region" description="Helical" evidence="1">
    <location>
        <begin position="391"/>
        <end position="410"/>
    </location>
</feature>
<dbReference type="EMBL" id="AP009153">
    <property type="protein sequence ID" value="BAH40708.1"/>
    <property type="molecule type" value="Genomic_DNA"/>
</dbReference>
<dbReference type="STRING" id="379066.GAU_3666"/>
<sequence>MSGTSALSMGVKKLPGIFAFEFRYQMRRVWPWLLFAVLTVFCFFMTRDGSLPVMLYQDLQLNAPFTVAKTYIFGTLIWMLFAASIAGESAARDISTGMYPLVFTTSLSRLEYLGGRFLAALVINLLVLQGVTAGILLGIYAPGVDPALVAPFRAATFLTGFAYITLPNAVVATALQFVLALRSGRTMAGYLGSMTLFFMGFFVASLIMYRQRFGPMFDPIGVRFIMEEISRSWTEVEKSTRLLSLSGTILANRVVWLSVAASALIATLVQFRFVHRAERSGVWRRLFQRSRASTASAPVPSTIAISSQAPVVVPNVTRSFGAGIALHQLLATAWISFRAIATSWAGLALLVFLPVITLPVLIDQMSSLGSPLVPTTIRILGELIAPLSDELSRWVIVPLLLVFFAGELVWREREAGLGDISDAMPGSDWTPLVGKFLGLALVVVVFLAAQMCAGLLAQTILGYSEYDVSLYLQILLGLQLPEYLLFALLTMVVHAVVNQKYVGHLVAILAYVFITLASLFGVEHNLLVFGAAPQWSYTEMRGFGGTVTPWLWFKLYWVSWSVLLAVVARLFWNRGREHSVRLRLAIARQRFRGPTAITAGVASTLILTFGSYVFYNTNVRHDYRTADEVAERSAEYERRYGRFAAVTQPHLAIANLEVDLHPAQPSVDITGTYHLVNRSAAAIDSVHVATPVGVSPLELTINRSAVHAVNDSALGHHVFVLATPLAPGDAMQLNFRVHVAPRGFAETGIDPSLAANGTFIGNNWLPAIGYQSSRELMSPSERRAYQLPSRTVIPSLYSKQAPLAPRGGTQLNTVLSTTEDQVAVAPGALQRTWVRDGRRYFHYETSAPIGNEWVFASARYAVHDETWNNPDQSGQSVQIRLYHHPTHTQYLDRTLRSIRASLTYYSAQFGPYPYTHLTMVERPGEGTGLHADASMLSHSEGFVHWHPRETAGSLDMPYAVVAHEMGHQWGVPSAYVEGAPVMSESLAWYYAMRLVQHTSGTEQLRRLTAFMREPYPYAPIRRGEPLLRGLDPYMSYRRGPFALQALSEYVGEAHINSAMRSLRNTHLPDSAPLATTLDLYRELKAVTPDSLNGLLHDLFEVNTYWSLETEQASMEKMAENMWQVTLDVRARKSAFDSAGVETIVPMDEWVEVGVFSEGASEPLYLQKHRIRTGSQRIVVSVPKAPSRAGIDPFHLLIDSTPQDNVRPLRASR</sequence>
<feature type="transmembrane region" description="Helical" evidence="1">
    <location>
        <begin position="470"/>
        <end position="493"/>
    </location>
</feature>
<proteinExistence type="predicted"/>
<dbReference type="SUPFAM" id="SSF55486">
    <property type="entry name" value="Metalloproteases ('zincins'), catalytic domain"/>
    <property type="match status" value="1"/>
</dbReference>
<dbReference type="InterPro" id="IPR027268">
    <property type="entry name" value="Peptidase_M4/M1_CTD_sf"/>
</dbReference>
<evidence type="ECO:0000313" key="2">
    <source>
        <dbReference type="EMBL" id="BAH40708.1"/>
    </source>
</evidence>
<organism evidence="2 3">
    <name type="scientific">Gemmatimonas aurantiaca (strain DSM 14586 / JCM 11422 / NBRC 100505 / T-27)</name>
    <dbReference type="NCBI Taxonomy" id="379066"/>
    <lineage>
        <taxon>Bacteria</taxon>
        <taxon>Pseudomonadati</taxon>
        <taxon>Gemmatimonadota</taxon>
        <taxon>Gemmatimonadia</taxon>
        <taxon>Gemmatimonadales</taxon>
        <taxon>Gemmatimonadaceae</taxon>
        <taxon>Gemmatimonas</taxon>
    </lineage>
</organism>
<gene>
    <name evidence="2" type="ordered locus">GAU_3666</name>
</gene>
<name>C1ADY1_GEMAT</name>
<reference evidence="3" key="1">
    <citation type="submission" date="2006-03" db="EMBL/GenBank/DDBJ databases">
        <title>Complete genome sequence of Gemmatimonas aurantiaca T-27 that represents a novel phylum Gemmatimonadetes.</title>
        <authorList>
            <person name="Takasaki K."/>
            <person name="Ichikawa N."/>
            <person name="Miura H."/>
            <person name="Matsushita S."/>
            <person name="Watanabe Y."/>
            <person name="Oguchi A."/>
            <person name="Ankai A."/>
            <person name="Yashiro I."/>
            <person name="Takahashi M."/>
            <person name="Terui Y."/>
            <person name="Fukui S."/>
            <person name="Yokoyama H."/>
            <person name="Tanikawa S."/>
            <person name="Hanada S."/>
            <person name="Kamagata Y."/>
            <person name="Fujita N."/>
        </authorList>
    </citation>
    <scope>NUCLEOTIDE SEQUENCE [LARGE SCALE GENOMIC DNA]</scope>
    <source>
        <strain evidence="3">T-27 / DSM 14586 / JCM 11422 / NBRC 100505</strain>
    </source>
</reference>
<feature type="transmembrane region" description="Helical" evidence="1">
    <location>
        <begin position="505"/>
        <end position="531"/>
    </location>
</feature>
<feature type="transmembrane region" description="Helical" evidence="1">
    <location>
        <begin position="188"/>
        <end position="209"/>
    </location>
</feature>
<evidence type="ECO:0000313" key="3">
    <source>
        <dbReference type="Proteomes" id="UP000002209"/>
    </source>
</evidence>
<keyword evidence="1" id="KW-0472">Membrane</keyword>
<dbReference type="HOGENOM" id="CLU_007999_0_0_0"/>
<feature type="transmembrane region" description="Helical" evidence="1">
    <location>
        <begin position="344"/>
        <end position="362"/>
    </location>
</feature>
<dbReference type="Gene3D" id="1.10.390.10">
    <property type="entry name" value="Neutral Protease Domain 2"/>
    <property type="match status" value="1"/>
</dbReference>
<dbReference type="AlphaFoldDB" id="C1ADY1"/>
<accession>C1ADY1</accession>
<feature type="transmembrane region" description="Helical" evidence="1">
    <location>
        <begin position="117"/>
        <end position="141"/>
    </location>
</feature>